<feature type="coiled-coil region" evidence="5">
    <location>
        <begin position="46"/>
        <end position="73"/>
    </location>
</feature>
<evidence type="ECO:0000313" key="8">
    <source>
        <dbReference type="EMBL" id="CAI9103375.1"/>
    </source>
</evidence>
<keyword evidence="5" id="KW-0175">Coiled coil</keyword>
<dbReference type="InterPro" id="IPR021151">
    <property type="entry name" value="GINS_A"/>
</dbReference>
<dbReference type="InterPro" id="IPR005339">
    <property type="entry name" value="GINS_Psf1"/>
</dbReference>
<keyword evidence="9" id="KW-1185">Reference proteome</keyword>
<feature type="domain" description="GINS subunit" evidence="6">
    <location>
        <begin position="52"/>
        <end position="148"/>
    </location>
</feature>
<keyword evidence="4" id="KW-0539">Nucleus</keyword>
<organism evidence="8 9">
    <name type="scientific">Oldenlandia corymbosa var. corymbosa</name>
    <dbReference type="NCBI Taxonomy" id="529605"/>
    <lineage>
        <taxon>Eukaryota</taxon>
        <taxon>Viridiplantae</taxon>
        <taxon>Streptophyta</taxon>
        <taxon>Embryophyta</taxon>
        <taxon>Tracheophyta</taxon>
        <taxon>Spermatophyta</taxon>
        <taxon>Magnoliopsida</taxon>
        <taxon>eudicotyledons</taxon>
        <taxon>Gunneridae</taxon>
        <taxon>Pentapetalae</taxon>
        <taxon>asterids</taxon>
        <taxon>lamiids</taxon>
        <taxon>Gentianales</taxon>
        <taxon>Rubiaceae</taxon>
        <taxon>Rubioideae</taxon>
        <taxon>Spermacoceae</taxon>
        <taxon>Hedyotis-Oldenlandia complex</taxon>
        <taxon>Oldenlandia</taxon>
    </lineage>
</organism>
<dbReference type="AlphaFoldDB" id="A0AAV1D687"/>
<evidence type="ECO:0000259" key="6">
    <source>
        <dbReference type="Pfam" id="PF05916"/>
    </source>
</evidence>
<dbReference type="Pfam" id="PF24997">
    <property type="entry name" value="PSF1_C"/>
    <property type="match status" value="1"/>
</dbReference>
<comment type="subcellular location">
    <subcellularLocation>
        <location evidence="1">Nucleus</location>
    </subcellularLocation>
</comment>
<dbReference type="Proteomes" id="UP001161247">
    <property type="component" value="Chromosome 4"/>
</dbReference>
<evidence type="ECO:0000256" key="4">
    <source>
        <dbReference type="ARBA" id="ARBA00023242"/>
    </source>
</evidence>
<dbReference type="SUPFAM" id="SSF158573">
    <property type="entry name" value="GINS helical bundle-like"/>
    <property type="match status" value="1"/>
</dbReference>
<dbReference type="GO" id="GO:1902983">
    <property type="term" value="P:DNA strand elongation involved in mitotic DNA replication"/>
    <property type="evidence" value="ECO:0007669"/>
    <property type="project" value="TreeGrafter"/>
</dbReference>
<evidence type="ECO:0000259" key="7">
    <source>
        <dbReference type="Pfam" id="PF24997"/>
    </source>
</evidence>
<dbReference type="InterPro" id="IPR056783">
    <property type="entry name" value="PSF1_C"/>
</dbReference>
<evidence type="ECO:0000256" key="3">
    <source>
        <dbReference type="ARBA" id="ARBA00022705"/>
    </source>
</evidence>
<reference evidence="8" key="1">
    <citation type="submission" date="2023-03" db="EMBL/GenBank/DDBJ databases">
        <authorList>
            <person name="Julca I."/>
        </authorList>
    </citation>
    <scope>NUCLEOTIDE SEQUENCE</scope>
</reference>
<keyword evidence="3" id="KW-0235">DNA replication</keyword>
<name>A0AAV1D687_OLDCO</name>
<dbReference type="PANTHER" id="PTHR12914">
    <property type="entry name" value="PARTNER OF SLD5"/>
    <property type="match status" value="1"/>
</dbReference>
<gene>
    <name evidence="8" type="ORF">OLC1_LOCUS12564</name>
</gene>
<dbReference type="Gene3D" id="1.20.58.1030">
    <property type="match status" value="1"/>
</dbReference>
<evidence type="ECO:0000256" key="1">
    <source>
        <dbReference type="ARBA" id="ARBA00004123"/>
    </source>
</evidence>
<dbReference type="EMBL" id="OX459121">
    <property type="protein sequence ID" value="CAI9103375.1"/>
    <property type="molecule type" value="Genomic_DNA"/>
</dbReference>
<accession>A0AAV1D687</accession>
<evidence type="ECO:0000313" key="9">
    <source>
        <dbReference type="Proteomes" id="UP001161247"/>
    </source>
</evidence>
<sequence>MYGRKGSELVKELTCAEPGQLLAFNDDLFSQVIEECTGHLHNLAPLIRKIEELKKLEEMKVQNNQQLEESDKQALKAHNSGALIHHLSLLRNKRCLMTYLYNRAEIIRKLGWTVDKVALPEEIETKLSSSEKEYFKNHGATLQSYISELDLELAVDMVPPKDPLIKVRVLEEIGNVALSDQSAHLACQAIVFLKRTDAEQYIAQGSMEELTG</sequence>
<protein>
    <submittedName>
        <fullName evidence="8">OLC1v1001842C2</fullName>
    </submittedName>
</protein>
<evidence type="ECO:0000256" key="2">
    <source>
        <dbReference type="ARBA" id="ARBA00006677"/>
    </source>
</evidence>
<evidence type="ECO:0000256" key="5">
    <source>
        <dbReference type="SAM" id="Coils"/>
    </source>
</evidence>
<feature type="domain" description="DNA replication complex GINS protein PSF1 C-terminal" evidence="7">
    <location>
        <begin position="161"/>
        <end position="211"/>
    </location>
</feature>
<dbReference type="PANTHER" id="PTHR12914:SF2">
    <property type="entry name" value="DNA REPLICATION COMPLEX GINS PROTEIN PSF1"/>
    <property type="match status" value="1"/>
</dbReference>
<dbReference type="GO" id="GO:0000811">
    <property type="term" value="C:GINS complex"/>
    <property type="evidence" value="ECO:0007669"/>
    <property type="project" value="InterPro"/>
</dbReference>
<proteinExistence type="inferred from homology"/>
<dbReference type="InterPro" id="IPR036224">
    <property type="entry name" value="GINS_bundle-like_dom_sf"/>
</dbReference>
<comment type="similarity">
    <text evidence="2">Belongs to the GINS1/PSF1 family.</text>
</comment>
<dbReference type="Pfam" id="PF05916">
    <property type="entry name" value="Sld5"/>
    <property type="match status" value="1"/>
</dbReference>
<dbReference type="CDD" id="cd11710">
    <property type="entry name" value="GINS_A_psf1"/>
    <property type="match status" value="1"/>
</dbReference>